<dbReference type="InterPro" id="IPR001789">
    <property type="entry name" value="Sig_transdc_resp-reg_receiver"/>
</dbReference>
<name>A0A0P9CXP5_9CHLR</name>
<protein>
    <recommendedName>
        <fullName evidence="3">Response regulatory domain-containing protein</fullName>
    </recommendedName>
</protein>
<dbReference type="Proteomes" id="UP000050509">
    <property type="component" value="Unassembled WGS sequence"/>
</dbReference>
<sequence>MAHRTILIIDETPDHRTIVGLLLRSVGFRVIESAPGDEALQQARAERPDLILSALSLPGQPAWETTRQLRSEPTLDATPILGTTLYNTLLPWAWVRRIGCNDFVDKPYDIDDLLRRIERLLPEMPAAPLAA</sequence>
<dbReference type="SMART" id="SM00448">
    <property type="entry name" value="REC"/>
    <property type="match status" value="1"/>
</dbReference>
<evidence type="ECO:0000259" key="3">
    <source>
        <dbReference type="PROSITE" id="PS50110"/>
    </source>
</evidence>
<dbReference type="InterPro" id="IPR050595">
    <property type="entry name" value="Bact_response_regulator"/>
</dbReference>
<feature type="domain" description="Response regulatory" evidence="3">
    <location>
        <begin position="5"/>
        <end position="121"/>
    </location>
</feature>
<keyword evidence="1" id="KW-0597">Phosphoprotein</keyword>
<dbReference type="PANTHER" id="PTHR44591">
    <property type="entry name" value="STRESS RESPONSE REGULATOR PROTEIN 1"/>
    <property type="match status" value="1"/>
</dbReference>
<organism evidence="4 5">
    <name type="scientific">Kouleothrix aurantiaca</name>
    <dbReference type="NCBI Taxonomy" id="186479"/>
    <lineage>
        <taxon>Bacteria</taxon>
        <taxon>Bacillati</taxon>
        <taxon>Chloroflexota</taxon>
        <taxon>Chloroflexia</taxon>
        <taxon>Chloroflexales</taxon>
        <taxon>Roseiflexineae</taxon>
        <taxon>Roseiflexaceae</taxon>
        <taxon>Kouleothrix</taxon>
    </lineage>
</organism>
<evidence type="ECO:0000313" key="4">
    <source>
        <dbReference type="EMBL" id="KPV50210.1"/>
    </source>
</evidence>
<evidence type="ECO:0000313" key="5">
    <source>
        <dbReference type="Proteomes" id="UP000050509"/>
    </source>
</evidence>
<evidence type="ECO:0000256" key="2">
    <source>
        <dbReference type="PROSITE-ProRule" id="PRU00169"/>
    </source>
</evidence>
<dbReference type="SUPFAM" id="SSF52172">
    <property type="entry name" value="CheY-like"/>
    <property type="match status" value="1"/>
</dbReference>
<dbReference type="Pfam" id="PF00072">
    <property type="entry name" value="Response_reg"/>
    <property type="match status" value="1"/>
</dbReference>
<keyword evidence="5" id="KW-1185">Reference proteome</keyword>
<dbReference type="GO" id="GO:0000160">
    <property type="term" value="P:phosphorelay signal transduction system"/>
    <property type="evidence" value="ECO:0007669"/>
    <property type="project" value="InterPro"/>
</dbReference>
<proteinExistence type="predicted"/>
<dbReference type="EMBL" id="LJCR01001525">
    <property type="protein sequence ID" value="KPV50210.1"/>
    <property type="molecule type" value="Genomic_DNA"/>
</dbReference>
<comment type="caution">
    <text evidence="4">The sequence shown here is derived from an EMBL/GenBank/DDBJ whole genome shotgun (WGS) entry which is preliminary data.</text>
</comment>
<dbReference type="PANTHER" id="PTHR44591:SF23">
    <property type="entry name" value="CHEY SUBFAMILY"/>
    <property type="match status" value="1"/>
</dbReference>
<dbReference type="AlphaFoldDB" id="A0A0P9CXP5"/>
<dbReference type="InterPro" id="IPR011006">
    <property type="entry name" value="CheY-like_superfamily"/>
</dbReference>
<gene>
    <name evidence="4" type="ORF">SE17_28305</name>
</gene>
<accession>A0A0P9CXP5</accession>
<reference evidence="4 5" key="1">
    <citation type="submission" date="2015-09" db="EMBL/GenBank/DDBJ databases">
        <title>Draft genome sequence of Kouleothrix aurantiaca JCM 19913.</title>
        <authorList>
            <person name="Hemp J."/>
        </authorList>
    </citation>
    <scope>NUCLEOTIDE SEQUENCE [LARGE SCALE GENOMIC DNA]</scope>
    <source>
        <strain evidence="4 5">COM-B</strain>
    </source>
</reference>
<dbReference type="PROSITE" id="PS50110">
    <property type="entry name" value="RESPONSE_REGULATORY"/>
    <property type="match status" value="1"/>
</dbReference>
<evidence type="ECO:0000256" key="1">
    <source>
        <dbReference type="ARBA" id="ARBA00022553"/>
    </source>
</evidence>
<comment type="caution">
    <text evidence="2">Lacks conserved residue(s) required for the propagation of feature annotation.</text>
</comment>
<dbReference type="Gene3D" id="3.40.50.2300">
    <property type="match status" value="1"/>
</dbReference>